<dbReference type="Proteomes" id="UP000028549">
    <property type="component" value="Unassembled WGS sequence"/>
</dbReference>
<dbReference type="PROSITE" id="PS50112">
    <property type="entry name" value="PAS"/>
    <property type="match status" value="1"/>
</dbReference>
<dbReference type="Pfam" id="PF08447">
    <property type="entry name" value="PAS_3"/>
    <property type="match status" value="1"/>
</dbReference>
<dbReference type="NCBIfam" id="TIGR00229">
    <property type="entry name" value="sensory_box"/>
    <property type="match status" value="1"/>
</dbReference>
<name>A0A084GXW8_METID</name>
<protein>
    <recommendedName>
        <fullName evidence="6">Diguanylate cyclase</fullName>
    </recommendedName>
</protein>
<dbReference type="STRING" id="246786.GS18_0213980"/>
<dbReference type="InterPro" id="IPR035965">
    <property type="entry name" value="PAS-like_dom_sf"/>
</dbReference>
<sequence length="814" mass="92525">MNLLSLTNSKGNTVQEKSSVWTAVFENHMTAIAIVDDDLSIQKLNKKALHLFSGASPSNNLAILLQEDSRHWSAVLSVIERVSSANTIIGGESYKIYIVKSLTDKKALFILYFIPSEEAPTTVFHIEQESHLFKTLIQFSFDGIGILDEFGTIIFQSPASERILGFQNTYLLQKNAFDYISDIDVEKARNTFIHALNEPGVPIHVEIRFKTASGEDRWVEVTATNYLHKKSVGGIIINYSDIHEKRLIQHENWYVAHHDQLTDLPNRRYHDQYLSSVLTDQTNERPVYVLLDLDDFKSYNETIGNDIGDHLLKKVANLLSQKAKVNDGFVSRIGGDEFAVIFPDLSKKDITRTVEELMKIFDAPIIIQSHEYTVTGSMGASVYPSSLTANDIRRNASLALLMAKKEGKAACKIYDPDSDMAVFRSMALRNDLSYAIVENQFFLVYQPKYNTQKDCVGYEALIRWNHPTWGVVSPGEFILLAEETKLIVPIGEMVIRKVCEQLQKWRDDGLALLPVSLNVSAVQFLHSDLCEVLQDNALRYRIPPTLIQIEVTETVLLHKTEHIALTFVKLQKMGYKIALDDFGLGYSSLSYLLDYDVDIVKLDKRFAQQLSDQKGIDIVSHLIQLLKKIDVTIVIEGVETEDQFRFFTKMSCDEIQGYFLSKPLLPEQAIKLGLPKSLEVYALTKSPKFNGYIKGMLTIRKLHDKIIQTGPAPIFVSDAGMRSMKLLCKIRLPQTDQLVIGVMLTIAGTLLDIHAIVEHTEKRNQTDEWHEYTVSYVFSNEEEKCRVIKYMNMIQIANKKNELKQITDITHKLR</sequence>
<accession>A0A084GXW8</accession>
<dbReference type="InterPro" id="IPR043128">
    <property type="entry name" value="Rev_trsase/Diguanyl_cyclase"/>
</dbReference>
<dbReference type="SMART" id="SM00091">
    <property type="entry name" value="PAS"/>
    <property type="match status" value="2"/>
</dbReference>
<evidence type="ECO:0000259" key="3">
    <source>
        <dbReference type="PROSITE" id="PS50887"/>
    </source>
</evidence>
<dbReference type="InterPro" id="IPR029787">
    <property type="entry name" value="Nucleotide_cyclase"/>
</dbReference>
<dbReference type="Pfam" id="PF00563">
    <property type="entry name" value="EAL"/>
    <property type="match status" value="1"/>
</dbReference>
<dbReference type="RefSeq" id="WP_029567014.1">
    <property type="nucleotide sequence ID" value="NZ_JNVC02000005.1"/>
</dbReference>
<dbReference type="AlphaFoldDB" id="A0A084GXW8"/>
<comment type="caution">
    <text evidence="4">The sequence shown here is derived from an EMBL/GenBank/DDBJ whole genome shotgun (WGS) entry which is preliminary data.</text>
</comment>
<dbReference type="Gene3D" id="3.30.450.20">
    <property type="entry name" value="PAS domain"/>
    <property type="match status" value="1"/>
</dbReference>
<dbReference type="SUPFAM" id="SSF55785">
    <property type="entry name" value="PYP-like sensor domain (PAS domain)"/>
    <property type="match status" value="1"/>
</dbReference>
<dbReference type="CDD" id="cd01948">
    <property type="entry name" value="EAL"/>
    <property type="match status" value="1"/>
</dbReference>
<dbReference type="Gene3D" id="3.30.70.270">
    <property type="match status" value="1"/>
</dbReference>
<reference evidence="4 5" key="1">
    <citation type="journal article" date="2005" name="Int. J. Syst. Evol. Microbiol.">
        <title>Bacillus cibi sp. nov., isolated from jeotgal, a traditional Korean fermented seafood.</title>
        <authorList>
            <person name="Yoon J.H."/>
            <person name="Lee C.H."/>
            <person name="Oh T.K."/>
        </authorList>
    </citation>
    <scope>NUCLEOTIDE SEQUENCE [LARGE SCALE GENOMIC DNA]</scope>
    <source>
        <strain evidence="4 5">DSM 16189</strain>
    </source>
</reference>
<dbReference type="InterPro" id="IPR001633">
    <property type="entry name" value="EAL_dom"/>
</dbReference>
<feature type="domain" description="GGDEF" evidence="3">
    <location>
        <begin position="284"/>
        <end position="416"/>
    </location>
</feature>
<dbReference type="SUPFAM" id="SSF55073">
    <property type="entry name" value="Nucleotide cyclase"/>
    <property type="match status" value="1"/>
</dbReference>
<dbReference type="PROSITE" id="PS50887">
    <property type="entry name" value="GGDEF"/>
    <property type="match status" value="1"/>
</dbReference>
<dbReference type="NCBIfam" id="TIGR00254">
    <property type="entry name" value="GGDEF"/>
    <property type="match status" value="1"/>
</dbReference>
<dbReference type="PANTHER" id="PTHR44757:SF2">
    <property type="entry name" value="BIOFILM ARCHITECTURE MAINTENANCE PROTEIN MBAA"/>
    <property type="match status" value="1"/>
</dbReference>
<dbReference type="SMART" id="SM00267">
    <property type="entry name" value="GGDEF"/>
    <property type="match status" value="1"/>
</dbReference>
<dbReference type="InterPro" id="IPR035919">
    <property type="entry name" value="EAL_sf"/>
</dbReference>
<dbReference type="InterPro" id="IPR013655">
    <property type="entry name" value="PAS_fold_3"/>
</dbReference>
<dbReference type="PROSITE" id="PS50883">
    <property type="entry name" value="EAL"/>
    <property type="match status" value="1"/>
</dbReference>
<proteinExistence type="predicted"/>
<dbReference type="CDD" id="cd01949">
    <property type="entry name" value="GGDEF"/>
    <property type="match status" value="1"/>
</dbReference>
<dbReference type="InterPro" id="IPR052155">
    <property type="entry name" value="Biofilm_reg_signaling"/>
</dbReference>
<dbReference type="Gene3D" id="3.20.20.450">
    <property type="entry name" value="EAL domain"/>
    <property type="match status" value="1"/>
</dbReference>
<evidence type="ECO:0008006" key="6">
    <source>
        <dbReference type="Google" id="ProtNLM"/>
    </source>
</evidence>
<evidence type="ECO:0000313" key="5">
    <source>
        <dbReference type="Proteomes" id="UP000028549"/>
    </source>
</evidence>
<feature type="domain" description="PAS" evidence="1">
    <location>
        <begin position="129"/>
        <end position="199"/>
    </location>
</feature>
<organism evidence="4 5">
    <name type="scientific">Metabacillus indicus</name>
    <name type="common">Bacillus indicus</name>
    <dbReference type="NCBI Taxonomy" id="246786"/>
    <lineage>
        <taxon>Bacteria</taxon>
        <taxon>Bacillati</taxon>
        <taxon>Bacillota</taxon>
        <taxon>Bacilli</taxon>
        <taxon>Bacillales</taxon>
        <taxon>Bacillaceae</taxon>
        <taxon>Metabacillus</taxon>
    </lineage>
</organism>
<gene>
    <name evidence="4" type="ORF">GS18_0213980</name>
</gene>
<dbReference type="SUPFAM" id="SSF141868">
    <property type="entry name" value="EAL domain-like"/>
    <property type="match status" value="1"/>
</dbReference>
<dbReference type="EMBL" id="JNVC02000005">
    <property type="protein sequence ID" value="KEZ52180.1"/>
    <property type="molecule type" value="Genomic_DNA"/>
</dbReference>
<dbReference type="PANTHER" id="PTHR44757">
    <property type="entry name" value="DIGUANYLATE CYCLASE DGCP"/>
    <property type="match status" value="1"/>
</dbReference>
<feature type="domain" description="EAL" evidence="2">
    <location>
        <begin position="425"/>
        <end position="677"/>
    </location>
</feature>
<evidence type="ECO:0000259" key="1">
    <source>
        <dbReference type="PROSITE" id="PS50112"/>
    </source>
</evidence>
<dbReference type="OrthoDB" id="9759607at2"/>
<evidence type="ECO:0000313" key="4">
    <source>
        <dbReference type="EMBL" id="KEZ52180.1"/>
    </source>
</evidence>
<dbReference type="SMART" id="SM00052">
    <property type="entry name" value="EAL"/>
    <property type="match status" value="1"/>
</dbReference>
<evidence type="ECO:0000259" key="2">
    <source>
        <dbReference type="PROSITE" id="PS50883"/>
    </source>
</evidence>
<keyword evidence="5" id="KW-1185">Reference proteome</keyword>
<dbReference type="InterPro" id="IPR000160">
    <property type="entry name" value="GGDEF_dom"/>
</dbReference>
<dbReference type="Pfam" id="PF00990">
    <property type="entry name" value="GGDEF"/>
    <property type="match status" value="1"/>
</dbReference>
<dbReference type="CDD" id="cd00130">
    <property type="entry name" value="PAS"/>
    <property type="match status" value="1"/>
</dbReference>
<dbReference type="InterPro" id="IPR000014">
    <property type="entry name" value="PAS"/>
</dbReference>